<comment type="caution">
    <text evidence="1">The sequence shown here is derived from an EMBL/GenBank/DDBJ whole genome shotgun (WGS) entry which is preliminary data.</text>
</comment>
<dbReference type="EMBL" id="CAVK010000009">
    <property type="protein sequence ID" value="CCW15842.1"/>
    <property type="molecule type" value="Genomic_DNA"/>
</dbReference>
<dbReference type="AlphaFoldDB" id="N1MJL1"/>
<organism evidence="1 2">
    <name type="scientific">Sphingobium indicum BiD32</name>
    <dbReference type="NCBI Taxonomy" id="1301087"/>
    <lineage>
        <taxon>Bacteria</taxon>
        <taxon>Pseudomonadati</taxon>
        <taxon>Pseudomonadota</taxon>
        <taxon>Alphaproteobacteria</taxon>
        <taxon>Sphingomonadales</taxon>
        <taxon>Sphingomonadaceae</taxon>
        <taxon>Sphingobium</taxon>
    </lineage>
</organism>
<evidence type="ECO:0000313" key="2">
    <source>
        <dbReference type="Proteomes" id="UP000013201"/>
    </source>
</evidence>
<proteinExistence type="predicted"/>
<dbReference type="RefSeq" id="WP_006949014.1">
    <property type="nucleotide sequence ID" value="NZ_CAVK010000009.1"/>
</dbReference>
<protein>
    <recommendedName>
        <fullName evidence="3">STAS/SEC14 domain-containing protein</fullName>
    </recommendedName>
</protein>
<evidence type="ECO:0008006" key="3">
    <source>
        <dbReference type="Google" id="ProtNLM"/>
    </source>
</evidence>
<evidence type="ECO:0000313" key="1">
    <source>
        <dbReference type="EMBL" id="CCW15842.1"/>
    </source>
</evidence>
<keyword evidence="2" id="KW-1185">Reference proteome</keyword>
<gene>
    <name evidence="1" type="ORF">EBBID32_1700</name>
</gene>
<name>N1MJL1_9SPHN</name>
<accession>N1MJL1</accession>
<sequence length="72" mass="8131">MDFVDYAVQVQPVVDAFRSGIANTPPSARRLAIVTRSALLRMQLKRMIGRDGVMFFESLAEAERWLEETSSV</sequence>
<reference evidence="2" key="2">
    <citation type="submission" date="2013-04" db="EMBL/GenBank/DDBJ databases">
        <title>Bisphenol A degrading Sphingobium sp. strain BiD32.</title>
        <authorList>
            <person name="Nielsen J.L."/>
            <person name="Zhou N.A."/>
            <person name="Kjeldal H."/>
        </authorList>
    </citation>
    <scope>NUCLEOTIDE SEQUENCE [LARGE SCALE GENOMIC DNA]</scope>
    <source>
        <strain evidence="2">BiD32</strain>
    </source>
</reference>
<dbReference type="Proteomes" id="UP000013201">
    <property type="component" value="Unassembled WGS sequence"/>
</dbReference>
<reference evidence="1 2" key="1">
    <citation type="submission" date="2013-03" db="EMBL/GenBank/DDBJ databases">
        <authorList>
            <person name="Le V."/>
        </authorList>
    </citation>
    <scope>NUCLEOTIDE SEQUENCE [LARGE SCALE GENOMIC DNA]</scope>
    <source>
        <strain evidence="1 2">BiD32</strain>
    </source>
</reference>
<dbReference type="OrthoDB" id="7473089at2"/>